<keyword evidence="3 9" id="KW-0813">Transport</keyword>
<dbReference type="Gene3D" id="1.50.40.10">
    <property type="entry name" value="Mitochondrial carrier domain"/>
    <property type="match status" value="2"/>
</dbReference>
<keyword evidence="5" id="KW-0677">Repeat</keyword>
<evidence type="ECO:0000256" key="2">
    <source>
        <dbReference type="ARBA" id="ARBA00006375"/>
    </source>
</evidence>
<keyword evidence="4 8" id="KW-0812">Transmembrane</keyword>
<comment type="similarity">
    <text evidence="2 9">Belongs to the mitochondrial carrier (TC 2.A.29) family.</text>
</comment>
<evidence type="ECO:0000256" key="1">
    <source>
        <dbReference type="ARBA" id="ARBA00004141"/>
    </source>
</evidence>
<evidence type="ECO:0000256" key="6">
    <source>
        <dbReference type="ARBA" id="ARBA00022989"/>
    </source>
</evidence>
<keyword evidence="7 8" id="KW-0472">Membrane</keyword>
<feature type="repeat" description="Solcar" evidence="8">
    <location>
        <begin position="73"/>
        <end position="164"/>
    </location>
</feature>
<accession>A0A061R2C2</accession>
<organism evidence="10">
    <name type="scientific">Tetraselmis sp. GSL018</name>
    <dbReference type="NCBI Taxonomy" id="582737"/>
    <lineage>
        <taxon>Eukaryota</taxon>
        <taxon>Viridiplantae</taxon>
        <taxon>Chlorophyta</taxon>
        <taxon>core chlorophytes</taxon>
        <taxon>Chlorodendrophyceae</taxon>
        <taxon>Chlorodendrales</taxon>
        <taxon>Chlorodendraceae</taxon>
        <taxon>Tetraselmis</taxon>
    </lineage>
</organism>
<evidence type="ECO:0000313" key="10">
    <source>
        <dbReference type="EMBL" id="JAC64656.1"/>
    </source>
</evidence>
<dbReference type="GO" id="GO:0015215">
    <property type="term" value="F:nucleotide transmembrane transporter activity"/>
    <property type="evidence" value="ECO:0007669"/>
    <property type="project" value="UniProtKB-ARBA"/>
</dbReference>
<evidence type="ECO:0000256" key="5">
    <source>
        <dbReference type="ARBA" id="ARBA00022737"/>
    </source>
</evidence>
<dbReference type="InterPro" id="IPR044712">
    <property type="entry name" value="SLC25A32-like"/>
</dbReference>
<dbReference type="EMBL" id="GBEZ01022163">
    <property type="protein sequence ID" value="JAC64656.1"/>
    <property type="molecule type" value="Transcribed_RNA"/>
</dbReference>
<evidence type="ECO:0000256" key="3">
    <source>
        <dbReference type="ARBA" id="ARBA00022448"/>
    </source>
</evidence>
<dbReference type="PROSITE" id="PS50920">
    <property type="entry name" value="SOLCAR"/>
    <property type="match status" value="3"/>
</dbReference>
<dbReference type="AlphaFoldDB" id="A0A061R2C2"/>
<evidence type="ECO:0000256" key="9">
    <source>
        <dbReference type="RuleBase" id="RU000488"/>
    </source>
</evidence>
<name>A0A061R2C2_9CHLO</name>
<evidence type="ECO:0000256" key="7">
    <source>
        <dbReference type="ARBA" id="ARBA00023136"/>
    </source>
</evidence>
<protein>
    <submittedName>
        <fullName evidence="10">Solute carrier family 25 (Mitochondrial folate transporter), member 32</fullName>
    </submittedName>
</protein>
<dbReference type="PRINTS" id="PR00926">
    <property type="entry name" value="MITOCARRIER"/>
</dbReference>
<sequence>AGRLASYSACGYNQSSKIGKIKRENGENAATLPVCLRNTVIRAFSAAGTHHQLSWFLTFAGHFWTQVMPNTDKADWKHAAAGGVAGLTSVLILHPLDVIKTRLQVQDGLPRSDLPAYRGALDAFRSAVRSEGIRGLYSGLTPALIGSGISWSAYFFAYNQAKHRNQALLSVDQLSPQMNLASAAEAGALVCFLTNPVWVIKTRLQLQRASAPAAASGFGGPSPYRGFADAIRCIAREEGLAGFYRGLGPSLLLVSHGAIQFMVYEEMKKLAQRRRQSESLGPTEISAMGAASKLAASLITYPQQVIRSRLQQRSSRYAMRYRTAWSAIRVTLRREGIAGLYKGLAPSMLRVMPSSAITFLVYEKVMAALCRL</sequence>
<dbReference type="SUPFAM" id="SSF103506">
    <property type="entry name" value="Mitochondrial carrier"/>
    <property type="match status" value="1"/>
</dbReference>
<evidence type="ECO:0000256" key="8">
    <source>
        <dbReference type="PROSITE-ProRule" id="PRU00282"/>
    </source>
</evidence>
<proteinExistence type="inferred from homology"/>
<comment type="subcellular location">
    <subcellularLocation>
        <location evidence="1">Membrane</location>
        <topology evidence="1">Multi-pass membrane protein</topology>
    </subcellularLocation>
</comment>
<evidence type="ECO:0000256" key="4">
    <source>
        <dbReference type="ARBA" id="ARBA00022692"/>
    </source>
</evidence>
<dbReference type="PANTHER" id="PTHR45683">
    <property type="entry name" value="MITOCHONDRIAL NICOTINAMIDE ADENINE DINUCLEOTIDE TRANSPORTER 1-RELATED-RELATED"/>
    <property type="match status" value="1"/>
</dbReference>
<dbReference type="FunFam" id="1.50.40.10:FF:000090">
    <property type="entry name" value="Folate transporter 1, chloroplastic"/>
    <property type="match status" value="1"/>
</dbReference>
<feature type="repeat" description="Solcar" evidence="8">
    <location>
        <begin position="174"/>
        <end position="270"/>
    </location>
</feature>
<dbReference type="InterPro" id="IPR018108">
    <property type="entry name" value="MCP_transmembrane"/>
</dbReference>
<feature type="repeat" description="Solcar" evidence="8">
    <location>
        <begin position="283"/>
        <end position="368"/>
    </location>
</feature>
<dbReference type="Pfam" id="PF00153">
    <property type="entry name" value="Mito_carr"/>
    <property type="match status" value="3"/>
</dbReference>
<dbReference type="InterPro" id="IPR002067">
    <property type="entry name" value="MCP"/>
</dbReference>
<feature type="non-terminal residue" evidence="10">
    <location>
        <position position="1"/>
    </location>
</feature>
<dbReference type="InterPro" id="IPR023395">
    <property type="entry name" value="MCP_dom_sf"/>
</dbReference>
<reference evidence="10" key="1">
    <citation type="submission" date="2014-05" db="EMBL/GenBank/DDBJ databases">
        <title>The transcriptome of the halophilic microalga Tetraselmis sp. GSL018 isolated from the Great Salt Lake, Utah.</title>
        <authorList>
            <person name="Jinkerson R.E."/>
            <person name="D'Adamo S."/>
            <person name="Posewitz M.C."/>
        </authorList>
    </citation>
    <scope>NUCLEOTIDE SEQUENCE</scope>
    <source>
        <strain evidence="10">GSL018</strain>
    </source>
</reference>
<dbReference type="GO" id="GO:0016020">
    <property type="term" value="C:membrane"/>
    <property type="evidence" value="ECO:0007669"/>
    <property type="project" value="UniProtKB-SubCell"/>
</dbReference>
<keyword evidence="6" id="KW-1133">Transmembrane helix</keyword>
<gene>
    <name evidence="10" type="primary">SLC25A32</name>
    <name evidence="10" type="ORF">TSPGSL018_17835</name>
</gene>